<dbReference type="OrthoDB" id="9815099at2"/>
<evidence type="ECO:0000313" key="4">
    <source>
        <dbReference type="Proteomes" id="UP000229498"/>
    </source>
</evidence>
<evidence type="ECO:0000256" key="1">
    <source>
        <dbReference type="SAM" id="MobiDB-lite"/>
    </source>
</evidence>
<organism evidence="3 4">
    <name type="scientific">Minwuia thermotolerans</name>
    <dbReference type="NCBI Taxonomy" id="2056226"/>
    <lineage>
        <taxon>Bacteria</taxon>
        <taxon>Pseudomonadati</taxon>
        <taxon>Pseudomonadota</taxon>
        <taxon>Alphaproteobacteria</taxon>
        <taxon>Minwuiales</taxon>
        <taxon>Minwuiaceae</taxon>
        <taxon>Minwuia</taxon>
    </lineage>
</organism>
<accession>A0A2M9G3I5</accession>
<name>A0A2M9G3I5_9PROT</name>
<dbReference type="PROSITE" id="PS51186">
    <property type="entry name" value="GNAT"/>
    <property type="match status" value="1"/>
</dbReference>
<dbReference type="Pfam" id="PF00583">
    <property type="entry name" value="Acetyltransf_1"/>
    <property type="match status" value="1"/>
</dbReference>
<sequence>MFQFTLLNAVARAALPALLDVSFGPEREKKIAYRFRDHVDEDERFGMAAWDGDLMVGAIQYWPCRAGGVDAMLLGPLAVAPSYRGRGAARALVNQSLQKVADAGIDLVVLIGDPRLYLQYGFTPASGQGLWIEGEPDSRVQMKPLTAAGRSASGQVTPMAALRRRQRSAG</sequence>
<evidence type="ECO:0000313" key="3">
    <source>
        <dbReference type="EMBL" id="PJK30273.1"/>
    </source>
</evidence>
<dbReference type="SUPFAM" id="SSF55729">
    <property type="entry name" value="Acyl-CoA N-acyltransferases (Nat)"/>
    <property type="match status" value="1"/>
</dbReference>
<dbReference type="AlphaFoldDB" id="A0A2M9G3I5"/>
<dbReference type="GO" id="GO:0016747">
    <property type="term" value="F:acyltransferase activity, transferring groups other than amino-acyl groups"/>
    <property type="evidence" value="ECO:0007669"/>
    <property type="project" value="InterPro"/>
</dbReference>
<evidence type="ECO:0000259" key="2">
    <source>
        <dbReference type="PROSITE" id="PS51186"/>
    </source>
</evidence>
<proteinExistence type="predicted"/>
<dbReference type="Proteomes" id="UP000229498">
    <property type="component" value="Unassembled WGS sequence"/>
</dbReference>
<protein>
    <recommendedName>
        <fullName evidence="2">N-acetyltransferase domain-containing protein</fullName>
    </recommendedName>
</protein>
<feature type="domain" description="N-acetyltransferase" evidence="2">
    <location>
        <begin position="5"/>
        <end position="147"/>
    </location>
</feature>
<dbReference type="Gene3D" id="3.40.630.30">
    <property type="match status" value="1"/>
</dbReference>
<feature type="region of interest" description="Disordered" evidence="1">
    <location>
        <begin position="148"/>
        <end position="170"/>
    </location>
</feature>
<dbReference type="RefSeq" id="WP_109795471.1">
    <property type="nucleotide sequence ID" value="NZ_PHIG01000029.1"/>
</dbReference>
<keyword evidence="4" id="KW-1185">Reference proteome</keyword>
<dbReference type="InterPro" id="IPR000182">
    <property type="entry name" value="GNAT_dom"/>
</dbReference>
<reference evidence="3 4" key="1">
    <citation type="submission" date="2017-11" db="EMBL/GenBank/DDBJ databases">
        <title>Draft genome sequence of Rhizobiales bacterium SY3-13.</title>
        <authorList>
            <person name="Sun C."/>
        </authorList>
    </citation>
    <scope>NUCLEOTIDE SEQUENCE [LARGE SCALE GENOMIC DNA]</scope>
    <source>
        <strain evidence="3 4">SY3-13</strain>
    </source>
</reference>
<dbReference type="EMBL" id="PHIG01000029">
    <property type="protein sequence ID" value="PJK30273.1"/>
    <property type="molecule type" value="Genomic_DNA"/>
</dbReference>
<dbReference type="InterPro" id="IPR016181">
    <property type="entry name" value="Acyl_CoA_acyltransferase"/>
</dbReference>
<gene>
    <name evidence="3" type="ORF">CVT23_07755</name>
</gene>
<dbReference type="CDD" id="cd04301">
    <property type="entry name" value="NAT_SF"/>
    <property type="match status" value="1"/>
</dbReference>
<comment type="caution">
    <text evidence="3">The sequence shown here is derived from an EMBL/GenBank/DDBJ whole genome shotgun (WGS) entry which is preliminary data.</text>
</comment>